<dbReference type="AlphaFoldDB" id="A0A2K3DYW2"/>
<feature type="compositionally biased region" description="Gly residues" evidence="7">
    <location>
        <begin position="1002"/>
        <end position="1028"/>
    </location>
</feature>
<organism evidence="9 10">
    <name type="scientific">Chlamydomonas reinhardtii</name>
    <name type="common">Chlamydomonas smithii</name>
    <dbReference type="NCBI Taxonomy" id="3055"/>
    <lineage>
        <taxon>Eukaryota</taxon>
        <taxon>Viridiplantae</taxon>
        <taxon>Chlorophyta</taxon>
        <taxon>core chlorophytes</taxon>
        <taxon>Chlorophyceae</taxon>
        <taxon>CS clade</taxon>
        <taxon>Chlamydomonadales</taxon>
        <taxon>Chlamydomonadaceae</taxon>
        <taxon>Chlamydomonas</taxon>
    </lineage>
</organism>
<feature type="compositionally biased region" description="Low complexity" evidence="7">
    <location>
        <begin position="754"/>
        <end position="766"/>
    </location>
</feature>
<evidence type="ECO:0000256" key="5">
    <source>
        <dbReference type="ARBA" id="ARBA00022884"/>
    </source>
</evidence>
<dbReference type="OMA" id="WACVVHF"/>
<evidence type="ECO:0000256" key="7">
    <source>
        <dbReference type="SAM" id="MobiDB-lite"/>
    </source>
</evidence>
<dbReference type="Gene3D" id="2.40.50.690">
    <property type="match status" value="1"/>
</dbReference>
<feature type="compositionally biased region" description="Low complexity" evidence="7">
    <location>
        <begin position="36"/>
        <end position="82"/>
    </location>
</feature>
<evidence type="ECO:0000256" key="2">
    <source>
        <dbReference type="ARBA" id="ARBA00022722"/>
    </source>
</evidence>
<feature type="region of interest" description="Disordered" evidence="7">
    <location>
        <begin position="976"/>
        <end position="1033"/>
    </location>
</feature>
<dbReference type="FunCoup" id="A0A2K3DYW2">
    <property type="interactions" value="1712"/>
</dbReference>
<dbReference type="RefSeq" id="XP_001693304.2">
    <property type="nucleotide sequence ID" value="XM_001693252.3"/>
</dbReference>
<dbReference type="GO" id="GO:0006402">
    <property type="term" value="P:mRNA catabolic process"/>
    <property type="evidence" value="ECO:0000318"/>
    <property type="project" value="GO_Central"/>
</dbReference>
<feature type="compositionally biased region" description="Basic and acidic residues" evidence="7">
    <location>
        <begin position="767"/>
        <end position="776"/>
    </location>
</feature>
<dbReference type="Pfam" id="PF17216">
    <property type="entry name" value="Rrp44_CSD1"/>
    <property type="match status" value="1"/>
</dbReference>
<dbReference type="PaxDb" id="3055-EDP03330"/>
<dbReference type="GO" id="GO:0000932">
    <property type="term" value="C:P-body"/>
    <property type="evidence" value="ECO:0000318"/>
    <property type="project" value="GO_Central"/>
</dbReference>
<gene>
    <name evidence="9" type="ORF">CHLRE_03g208100v5</name>
</gene>
<protein>
    <recommendedName>
        <fullName evidence="8">RNB domain-containing protein</fullName>
    </recommendedName>
</protein>
<dbReference type="ExpressionAtlas" id="A0A2K3DYW2">
    <property type="expression patterns" value="baseline"/>
</dbReference>
<feature type="region of interest" description="Disordered" evidence="7">
    <location>
        <begin position="754"/>
        <end position="776"/>
    </location>
</feature>
<dbReference type="SUPFAM" id="SSF50249">
    <property type="entry name" value="Nucleic acid-binding proteins"/>
    <property type="match status" value="2"/>
</dbReference>
<dbReference type="PANTHER" id="PTHR23355">
    <property type="entry name" value="RIBONUCLEASE"/>
    <property type="match status" value="1"/>
</dbReference>
<dbReference type="InterPro" id="IPR033771">
    <property type="entry name" value="Rrp44_CSD1"/>
</dbReference>
<dbReference type="InterPro" id="IPR041505">
    <property type="entry name" value="Dis3_CSD2"/>
</dbReference>
<dbReference type="Gene3D" id="2.40.50.700">
    <property type="match status" value="1"/>
</dbReference>
<keyword evidence="10" id="KW-1185">Reference proteome</keyword>
<evidence type="ECO:0000256" key="6">
    <source>
        <dbReference type="RuleBase" id="RU003901"/>
    </source>
</evidence>
<dbReference type="InParanoid" id="A0A2K3DYW2"/>
<dbReference type="InterPro" id="IPR001900">
    <property type="entry name" value="RNase_II/R"/>
</dbReference>
<dbReference type="STRING" id="3055.A0A2K3DYW2"/>
<proteinExistence type="inferred from homology"/>
<dbReference type="GeneID" id="5718807"/>
<dbReference type="PROSITE" id="PS01175">
    <property type="entry name" value="RIBONUCLEASE_II"/>
    <property type="match status" value="1"/>
</dbReference>
<dbReference type="EMBL" id="CM008964">
    <property type="protein sequence ID" value="PNW85723.1"/>
    <property type="molecule type" value="Genomic_DNA"/>
</dbReference>
<keyword evidence="2" id="KW-0540">Nuclease</keyword>
<evidence type="ECO:0000313" key="10">
    <source>
        <dbReference type="Proteomes" id="UP000006906"/>
    </source>
</evidence>
<dbReference type="InterPro" id="IPR050180">
    <property type="entry name" value="RNR_Ribonuclease"/>
</dbReference>
<dbReference type="Pfam" id="PF00773">
    <property type="entry name" value="RNB"/>
    <property type="match status" value="1"/>
</dbReference>
<feature type="compositionally biased region" description="Low complexity" evidence="7">
    <location>
        <begin position="130"/>
        <end position="145"/>
    </location>
</feature>
<dbReference type="InterPro" id="IPR022966">
    <property type="entry name" value="RNase_II/R_CS"/>
</dbReference>
<keyword evidence="4" id="KW-0269">Exonuclease</keyword>
<dbReference type="GO" id="GO:0000175">
    <property type="term" value="F:3'-5'-RNA exonuclease activity"/>
    <property type="evidence" value="ECO:0000318"/>
    <property type="project" value="GO_Central"/>
</dbReference>
<accession>A0A2K3DYW2</accession>
<comment type="similarity">
    <text evidence="1 6">Belongs to the RNR ribonuclease family.</text>
</comment>
<dbReference type="GO" id="GO:0003723">
    <property type="term" value="F:RNA binding"/>
    <property type="evidence" value="ECO:0007669"/>
    <property type="project" value="UniProtKB-KW"/>
</dbReference>
<reference evidence="9 10" key="1">
    <citation type="journal article" date="2007" name="Science">
        <title>The Chlamydomonas genome reveals the evolution of key animal and plant functions.</title>
        <authorList>
            <person name="Merchant S.S."/>
            <person name="Prochnik S.E."/>
            <person name="Vallon O."/>
            <person name="Harris E.H."/>
            <person name="Karpowicz S.J."/>
            <person name="Witman G.B."/>
            <person name="Terry A."/>
            <person name="Salamov A."/>
            <person name="Fritz-Laylin L.K."/>
            <person name="Marechal-Drouard L."/>
            <person name="Marshall W.F."/>
            <person name="Qu L.H."/>
            <person name="Nelson D.R."/>
            <person name="Sanderfoot A.A."/>
            <person name="Spalding M.H."/>
            <person name="Kapitonov V.V."/>
            <person name="Ren Q."/>
            <person name="Ferris P."/>
            <person name="Lindquist E."/>
            <person name="Shapiro H."/>
            <person name="Lucas S.M."/>
            <person name="Grimwood J."/>
            <person name="Schmutz J."/>
            <person name="Cardol P."/>
            <person name="Cerutti H."/>
            <person name="Chanfreau G."/>
            <person name="Chen C.L."/>
            <person name="Cognat V."/>
            <person name="Croft M.T."/>
            <person name="Dent R."/>
            <person name="Dutcher S."/>
            <person name="Fernandez E."/>
            <person name="Fukuzawa H."/>
            <person name="Gonzalez-Ballester D."/>
            <person name="Gonzalez-Halphen D."/>
            <person name="Hallmann A."/>
            <person name="Hanikenne M."/>
            <person name="Hippler M."/>
            <person name="Inwood W."/>
            <person name="Jabbari K."/>
            <person name="Kalanon M."/>
            <person name="Kuras R."/>
            <person name="Lefebvre P.A."/>
            <person name="Lemaire S.D."/>
            <person name="Lobanov A.V."/>
            <person name="Lohr M."/>
            <person name="Manuell A."/>
            <person name="Meier I."/>
            <person name="Mets L."/>
            <person name="Mittag M."/>
            <person name="Mittelmeier T."/>
            <person name="Moroney J.V."/>
            <person name="Moseley J."/>
            <person name="Napoli C."/>
            <person name="Nedelcu A.M."/>
            <person name="Niyogi K."/>
            <person name="Novoselov S.V."/>
            <person name="Paulsen I.T."/>
            <person name="Pazour G."/>
            <person name="Purton S."/>
            <person name="Ral J.P."/>
            <person name="Riano-Pachon D.M."/>
            <person name="Riekhof W."/>
            <person name="Rymarquis L."/>
            <person name="Schroda M."/>
            <person name="Stern D."/>
            <person name="Umen J."/>
            <person name="Willows R."/>
            <person name="Wilson N."/>
            <person name="Zimmer S.L."/>
            <person name="Allmer J."/>
            <person name="Balk J."/>
            <person name="Bisova K."/>
            <person name="Chen C.J."/>
            <person name="Elias M."/>
            <person name="Gendler K."/>
            <person name="Hauser C."/>
            <person name="Lamb M.R."/>
            <person name="Ledford H."/>
            <person name="Long J.C."/>
            <person name="Minagawa J."/>
            <person name="Page M.D."/>
            <person name="Pan J."/>
            <person name="Pootakham W."/>
            <person name="Roje S."/>
            <person name="Rose A."/>
            <person name="Stahlberg E."/>
            <person name="Terauchi A.M."/>
            <person name="Yang P."/>
            <person name="Ball S."/>
            <person name="Bowler C."/>
            <person name="Dieckmann C.L."/>
            <person name="Gladyshev V.N."/>
            <person name="Green P."/>
            <person name="Jorgensen R."/>
            <person name="Mayfield S."/>
            <person name="Mueller-Roeber B."/>
            <person name="Rajamani S."/>
            <person name="Sayre R.T."/>
            <person name="Brokstein P."/>
            <person name="Dubchak I."/>
            <person name="Goodstein D."/>
            <person name="Hornick L."/>
            <person name="Huang Y.W."/>
            <person name="Jhaveri J."/>
            <person name="Luo Y."/>
            <person name="Martinez D."/>
            <person name="Ngau W.C."/>
            <person name="Otillar B."/>
            <person name="Poliakov A."/>
            <person name="Porter A."/>
            <person name="Szajkowski L."/>
            <person name="Werner G."/>
            <person name="Zhou K."/>
            <person name="Grigoriev I.V."/>
            <person name="Rokhsar D.S."/>
            <person name="Grossman A.R."/>
        </authorList>
    </citation>
    <scope>NUCLEOTIDE SEQUENCE [LARGE SCALE GENOMIC DNA]</scope>
    <source>
        <strain evidence="10">CC-503</strain>
    </source>
</reference>
<dbReference type="Proteomes" id="UP000006906">
    <property type="component" value="Chromosome 3"/>
</dbReference>
<evidence type="ECO:0000313" key="9">
    <source>
        <dbReference type="EMBL" id="PNW85723.1"/>
    </source>
</evidence>
<evidence type="ECO:0000256" key="4">
    <source>
        <dbReference type="ARBA" id="ARBA00022839"/>
    </source>
</evidence>
<sequence length="1136" mass="119008">MASSVGRFGSDPAYQAALEAAARSSVLAATTSLGSLSLAPPAASSSSSAAPQAQSLAPKPLPAGAAAAAPSSTASMSTSAGAEGRAGVAKKPSAPEHAQAAGVKATGRRHNEPKSAADVPAGASKDKGAPARSGPAGGEAAAAAGGSNGAGAKGKAAVAKEAMPGRYPEHLDQAELQRGFKSGQIFRGKIRVNAGDRREAYFTIPGLPHDVLLRGDACQNRSVEGDEVAVALQPLAAWFTVNKLAAQLPVGASSNDAVLAALRSCGADVSDDSPWQRCGNADEVKALVTKLSVARPELRITGKVVAILTPSPKREHVVGLLQLGASAPGVAALSAQPLPAAVAALQAAGSSSGSASTVPSSAVPTCYLMPLDPRLPRCVVRPSELKNLPTALLEELVAGPDKAENRTLMSARIAEWSSSHTQPAVTLRASLGQAGEIESETAALLEMEGIRSGDFEPDVLACLPPTPWRITEQDIAARRDYRSTRIFSIDPPTAKDLDDALSISPLPGGGWRVGVHIADVAHFIPPFSALDVEAGKRATSTYLVQRVIPMLPPLLCEELCSLNPGVERFAFSVEWELDAKGAIKSTWFGRSVIRSCAKLSYPLVQAMIEGRFDPATCPVQLHGGATWDEVVGDSLALWGLAKQMRAARFAGGALRLDGVRLFYQLDKDGNPLAAAPYVQQEANQLVEEFMLLANMSVADCIADTFRDRAMLRRHPPPNATKLKVLQEVAAAAGLPVDVSSAASIHNGLNELRRAAAGAPSAAPQQQQHEEEGGDDDRAVVRSGLAEAGVLGADLERNRRTVELLVMLATRPMQLAEYFCTGLVDEEAAWRHYALAVRAYTHFTSPIRRYPDLVVHRLLAAALEVRAGRLSVEEAAQRHRLLDTRLAGMVAEHCNDRRLAARNAQDGSLKLYLCVLLRRQPVVTMGTVSSLGGDRYFALYISEFGHEVRLELDEAGVLLQANFNPGTKVLTLTRGEAAGKEQGSCEGSNGGSGGMGRQRKGFASGGGGRGRGGGNGHGEGGRQQQGGGQEAKEVPDLTTWVSSLAAPPRNPHRLKPARLPLHLSLFSDLPVVLTAVSVPGEPSQLVARMYLPEAEEAAAAMAAAKAAEAEAGAAKPKIDLETAVSQAQIAWENQLND</sequence>
<evidence type="ECO:0000256" key="3">
    <source>
        <dbReference type="ARBA" id="ARBA00022801"/>
    </source>
</evidence>
<dbReference type="PANTHER" id="PTHR23355:SF9">
    <property type="entry name" value="DIS3-LIKE EXONUCLEASE 2"/>
    <property type="match status" value="1"/>
</dbReference>
<dbReference type="OrthoDB" id="372421at2759"/>
<feature type="region of interest" description="Disordered" evidence="7">
    <location>
        <begin position="36"/>
        <end position="152"/>
    </location>
</feature>
<keyword evidence="5" id="KW-0694">RNA-binding</keyword>
<feature type="domain" description="RNB" evidence="8">
    <location>
        <begin position="478"/>
        <end position="864"/>
    </location>
</feature>
<dbReference type="Pfam" id="PF17849">
    <property type="entry name" value="OB_Dis3"/>
    <property type="match status" value="1"/>
</dbReference>
<dbReference type="SMART" id="SM00955">
    <property type="entry name" value="RNB"/>
    <property type="match status" value="1"/>
</dbReference>
<evidence type="ECO:0000256" key="1">
    <source>
        <dbReference type="ARBA" id="ARBA00005785"/>
    </source>
</evidence>
<name>A0A2K3DYW2_CHLRE</name>
<evidence type="ECO:0000259" key="8">
    <source>
        <dbReference type="SMART" id="SM00955"/>
    </source>
</evidence>
<dbReference type="KEGG" id="cre:CHLRE_03g208100v5"/>
<dbReference type="InterPro" id="IPR012340">
    <property type="entry name" value="NA-bd_OB-fold"/>
</dbReference>
<keyword evidence="3" id="KW-0378">Hydrolase</keyword>
<dbReference type="Gramene" id="PNW85723">
    <property type="protein sequence ID" value="PNW85723"/>
    <property type="gene ID" value="CHLRE_03g208100v5"/>
</dbReference>